<feature type="binding site" evidence="1">
    <location>
        <position position="195"/>
    </location>
    <ligand>
        <name>ATP</name>
        <dbReference type="ChEBI" id="CHEBI:30616"/>
    </ligand>
</feature>
<keyword evidence="1" id="KW-0547">Nucleotide-binding</keyword>
<evidence type="ECO:0000313" key="6">
    <source>
        <dbReference type="Proteomes" id="UP001138921"/>
    </source>
</evidence>
<dbReference type="InterPro" id="IPR048770">
    <property type="entry name" value="SoFic-like_C"/>
</dbReference>
<sequence length="376" mass="41975">MTFQADRPYNDLPPLPPKEDVETKVVLKACIVARAALAELRVSGQLIPNQAVLINSIPLLEAQASSEIENIVTTTDRLFRFANEAGNLADAATKEALRYRTALNQGFRTLQERPVTTSTAVAVCRTIKGVELDIRSTPGTALVNQATGAIVYTPPEGQNLLRDKLANWERYIHEAEDIDPLIRLAVMHYQFEAIHPFVDGNGRTGRVLNLLYLVDKGLLDIPVLYLSRYIIRNKGAYYDRLLAVTTEGAWESWILYMLAAVTETAGWSTARIRAIRDLLDQTAERLRRDLPKIYSRELAEIIFVNPYCRIGDLVSSGIAKRQAASVYLKALVDNGLLQEVKAGRENLYINPALLALLTEREPAQGRPVKPSPSYRH</sequence>
<feature type="binding site" evidence="1">
    <location>
        <position position="237"/>
    </location>
    <ligand>
        <name>ATP</name>
        <dbReference type="ChEBI" id="CHEBI:30616"/>
    </ligand>
</feature>
<protein>
    <submittedName>
        <fullName evidence="5">Fic family protein</fullName>
    </submittedName>
</protein>
<proteinExistence type="predicted"/>
<evidence type="ECO:0000256" key="3">
    <source>
        <dbReference type="PIRSR" id="PIRSR640198-2"/>
    </source>
</evidence>
<feature type="binding site" evidence="3">
    <location>
        <begin position="199"/>
        <end position="206"/>
    </location>
    <ligand>
        <name>ATP</name>
        <dbReference type="ChEBI" id="CHEBI:30616"/>
    </ligand>
</feature>
<feature type="binding site" evidence="1">
    <location>
        <position position="69"/>
    </location>
    <ligand>
        <name>ATP</name>
        <dbReference type="ChEBI" id="CHEBI:30616"/>
    </ligand>
</feature>
<dbReference type="InterPro" id="IPR025758">
    <property type="entry name" value="Fic/DOC_N"/>
</dbReference>
<dbReference type="GO" id="GO:0005524">
    <property type="term" value="F:ATP binding"/>
    <property type="evidence" value="ECO:0007669"/>
    <property type="project" value="UniProtKB-KW"/>
</dbReference>
<gene>
    <name evidence="5" type="ORF">J1C56_31470</name>
</gene>
<evidence type="ECO:0000313" key="5">
    <source>
        <dbReference type="EMBL" id="MBT1160052.1"/>
    </source>
</evidence>
<organism evidence="5 6">
    <name type="scientific">Aminobacter anthyllidis</name>
    <dbReference type="NCBI Taxonomy" id="1035067"/>
    <lineage>
        <taxon>Bacteria</taxon>
        <taxon>Pseudomonadati</taxon>
        <taxon>Pseudomonadota</taxon>
        <taxon>Alphaproteobacteria</taxon>
        <taxon>Hyphomicrobiales</taxon>
        <taxon>Phyllobacteriaceae</taxon>
        <taxon>Aminobacter</taxon>
    </lineage>
</organism>
<reference evidence="5" key="2">
    <citation type="submission" date="2021-03" db="EMBL/GenBank/DDBJ databases">
        <authorList>
            <person name="Artuso I."/>
            <person name="Turrini P."/>
            <person name="Pirolo M."/>
            <person name="Lugli G.A."/>
            <person name="Ventura M."/>
            <person name="Visca P."/>
        </authorList>
    </citation>
    <scope>NUCLEOTIDE SEQUENCE</scope>
    <source>
        <strain evidence="5">LMG 26462</strain>
    </source>
</reference>
<dbReference type="InterPro" id="IPR026287">
    <property type="entry name" value="SoFic-like"/>
</dbReference>
<dbReference type="InterPro" id="IPR036597">
    <property type="entry name" value="Fido-like_dom_sf"/>
</dbReference>
<keyword evidence="6" id="KW-1185">Reference proteome</keyword>
<dbReference type="InterPro" id="IPR040198">
    <property type="entry name" value="Fido_containing"/>
</dbReference>
<name>A0A9X1D890_9HYPH</name>
<dbReference type="PANTHER" id="PTHR13504:SF35">
    <property type="entry name" value="PROTEIN ADENYLYLTRANSFERASE SOFIC"/>
    <property type="match status" value="1"/>
</dbReference>
<feature type="binding site" evidence="1">
    <location>
        <begin position="200"/>
        <end position="206"/>
    </location>
    <ligand>
        <name>ATP</name>
        <dbReference type="ChEBI" id="CHEBI:30616"/>
    </ligand>
</feature>
<dbReference type="Gene3D" id="1.10.3290.10">
    <property type="entry name" value="Fido-like domain"/>
    <property type="match status" value="1"/>
</dbReference>
<dbReference type="PIRSF" id="PIRSF038925">
    <property type="entry name" value="AMP-prot_trans"/>
    <property type="match status" value="1"/>
</dbReference>
<reference evidence="5" key="1">
    <citation type="journal article" date="2021" name="Microorganisms">
        <title>Phylogenomic Reconstruction and Metabolic Potential of the Genus Aminobacter.</title>
        <authorList>
            <person name="Artuso I."/>
            <person name="Turrini P."/>
            <person name="Pirolo M."/>
            <person name="Lugli G.A."/>
            <person name="Ventura M."/>
            <person name="Visca P."/>
        </authorList>
    </citation>
    <scope>NUCLEOTIDE SEQUENCE</scope>
    <source>
        <strain evidence="5">LMG 26462</strain>
    </source>
</reference>
<evidence type="ECO:0000259" key="4">
    <source>
        <dbReference type="PROSITE" id="PS51459"/>
    </source>
</evidence>
<dbReference type="AlphaFoldDB" id="A0A9X1D890"/>
<feature type="domain" description="Fido" evidence="4">
    <location>
        <begin position="115"/>
        <end position="259"/>
    </location>
</feature>
<feature type="binding site" evidence="3">
    <location>
        <begin position="237"/>
        <end position="238"/>
    </location>
    <ligand>
        <name>ATP</name>
        <dbReference type="ChEBI" id="CHEBI:30616"/>
    </ligand>
</feature>
<dbReference type="PROSITE" id="PS51459">
    <property type="entry name" value="FIDO"/>
    <property type="match status" value="1"/>
</dbReference>
<evidence type="ECO:0000256" key="2">
    <source>
        <dbReference type="PIRSR" id="PIRSR640198-1"/>
    </source>
</evidence>
<keyword evidence="1" id="KW-0067">ATP-binding</keyword>
<feature type="active site" evidence="2">
    <location>
        <position position="195"/>
    </location>
</feature>
<evidence type="ECO:0000256" key="1">
    <source>
        <dbReference type="PIRSR" id="PIRSR038925-1"/>
    </source>
</evidence>
<dbReference type="RefSeq" id="WP_214393842.1">
    <property type="nucleotide sequence ID" value="NZ_JAFLWW010000016.1"/>
</dbReference>
<dbReference type="PANTHER" id="PTHR13504">
    <property type="entry name" value="FIDO DOMAIN-CONTAINING PROTEIN DDB_G0283145"/>
    <property type="match status" value="1"/>
</dbReference>
<dbReference type="Pfam" id="PF02661">
    <property type="entry name" value="Fic"/>
    <property type="match status" value="1"/>
</dbReference>
<accession>A0A9X1D890</accession>
<dbReference type="Proteomes" id="UP001138921">
    <property type="component" value="Unassembled WGS sequence"/>
</dbReference>
<dbReference type="EMBL" id="JAFLWW010000016">
    <property type="protein sequence ID" value="MBT1160052.1"/>
    <property type="molecule type" value="Genomic_DNA"/>
</dbReference>
<dbReference type="Pfam" id="PF21248">
    <property type="entry name" value="SoFic-like_C"/>
    <property type="match status" value="1"/>
</dbReference>
<dbReference type="NCBIfam" id="NF046030">
    <property type="entry name" value="ProtAdlyltaseSoFic"/>
    <property type="match status" value="1"/>
</dbReference>
<dbReference type="InterPro" id="IPR003812">
    <property type="entry name" value="Fido"/>
</dbReference>
<dbReference type="Pfam" id="PF13784">
    <property type="entry name" value="Fic_N"/>
    <property type="match status" value="1"/>
</dbReference>
<comment type="caution">
    <text evidence="5">The sequence shown here is derived from an EMBL/GenBank/DDBJ whole genome shotgun (WGS) entry which is preliminary data.</text>
</comment>
<dbReference type="SUPFAM" id="SSF140931">
    <property type="entry name" value="Fic-like"/>
    <property type="match status" value="1"/>
</dbReference>